<feature type="domain" description="Response regulatory" evidence="6">
    <location>
        <begin position="527"/>
        <end position="641"/>
    </location>
</feature>
<proteinExistence type="predicted"/>
<evidence type="ECO:0000256" key="3">
    <source>
        <dbReference type="PROSITE-ProRule" id="PRU00169"/>
    </source>
</evidence>
<dbReference type="SUPFAM" id="SSF55874">
    <property type="entry name" value="ATPase domain of HSP90 chaperone/DNA topoisomerase II/histidine kinase"/>
    <property type="match status" value="1"/>
</dbReference>
<dbReference type="Gene3D" id="3.40.50.2300">
    <property type="match status" value="1"/>
</dbReference>
<dbReference type="InterPro" id="IPR013656">
    <property type="entry name" value="PAS_4"/>
</dbReference>
<dbReference type="GO" id="GO:0000160">
    <property type="term" value="P:phosphorelay signal transduction system"/>
    <property type="evidence" value="ECO:0007669"/>
    <property type="project" value="InterPro"/>
</dbReference>
<feature type="domain" description="Histidine kinase" evidence="5">
    <location>
        <begin position="309"/>
        <end position="518"/>
    </location>
</feature>
<dbReference type="PANTHER" id="PTHR43065">
    <property type="entry name" value="SENSOR HISTIDINE KINASE"/>
    <property type="match status" value="1"/>
</dbReference>
<dbReference type="InterPro" id="IPR004358">
    <property type="entry name" value="Sig_transdc_His_kin-like_C"/>
</dbReference>
<comment type="catalytic activity">
    <reaction evidence="1">
        <text>ATP + protein L-histidine = ADP + protein N-phospho-L-histidine.</text>
        <dbReference type="EC" id="2.7.13.3"/>
    </reaction>
</comment>
<evidence type="ECO:0000259" key="6">
    <source>
        <dbReference type="PROSITE" id="PS50110"/>
    </source>
</evidence>
<evidence type="ECO:0000259" key="5">
    <source>
        <dbReference type="PROSITE" id="PS50109"/>
    </source>
</evidence>
<dbReference type="InterPro" id="IPR001789">
    <property type="entry name" value="Sig_transdc_resp-reg_receiver"/>
</dbReference>
<evidence type="ECO:0000256" key="2">
    <source>
        <dbReference type="ARBA" id="ARBA00012438"/>
    </source>
</evidence>
<dbReference type="Proteomes" id="UP000309450">
    <property type="component" value="Unassembled WGS sequence"/>
</dbReference>
<keyword evidence="8" id="KW-1185">Reference proteome</keyword>
<dbReference type="Gene3D" id="3.30.450.20">
    <property type="entry name" value="PAS domain"/>
    <property type="match status" value="2"/>
</dbReference>
<dbReference type="EC" id="2.7.13.3" evidence="2"/>
<dbReference type="Gene3D" id="3.30.565.10">
    <property type="entry name" value="Histidine kinase-like ATPase, C-terminal domain"/>
    <property type="match status" value="1"/>
</dbReference>
<comment type="caution">
    <text evidence="7">The sequence shown here is derived from an EMBL/GenBank/DDBJ whole genome shotgun (WGS) entry which is preliminary data.</text>
</comment>
<dbReference type="AlphaFoldDB" id="A0A4S3MMG9"/>
<feature type="coiled-coil region" evidence="4">
    <location>
        <begin position="151"/>
        <end position="185"/>
    </location>
</feature>
<dbReference type="InterPro" id="IPR003594">
    <property type="entry name" value="HATPase_dom"/>
</dbReference>
<dbReference type="Pfam" id="PF02518">
    <property type="entry name" value="HATPase_c"/>
    <property type="match status" value="1"/>
</dbReference>
<dbReference type="EMBL" id="SSND01000002">
    <property type="protein sequence ID" value="THD83620.1"/>
    <property type="molecule type" value="Genomic_DNA"/>
</dbReference>
<keyword evidence="3" id="KW-0597">Phosphoprotein</keyword>
<dbReference type="PANTHER" id="PTHR43065:SF42">
    <property type="entry name" value="TWO-COMPONENT SENSOR PPRA"/>
    <property type="match status" value="1"/>
</dbReference>
<dbReference type="Gene3D" id="1.10.287.130">
    <property type="match status" value="1"/>
</dbReference>
<dbReference type="InterPro" id="IPR036890">
    <property type="entry name" value="HATPase_C_sf"/>
</dbReference>
<dbReference type="OrthoDB" id="9796100at2"/>
<reference evidence="7 8" key="1">
    <citation type="submission" date="2019-04" db="EMBL/GenBank/DDBJ databases">
        <title>Draft genome sequence of Gemmobacter aestuarii sp. nov.</title>
        <authorList>
            <person name="Hameed A."/>
            <person name="Lin S.-Y."/>
            <person name="Shahina M."/>
            <person name="Lai W.-A."/>
            <person name="Young C.-C."/>
        </authorList>
    </citation>
    <scope>NUCLEOTIDE SEQUENCE [LARGE SCALE GENOMIC DNA]</scope>
    <source>
        <strain evidence="7 8">CC-PW-75</strain>
    </source>
</reference>
<dbReference type="RefSeq" id="WP_136394514.1">
    <property type="nucleotide sequence ID" value="NZ_SSND01000002.1"/>
</dbReference>
<dbReference type="Pfam" id="PF08448">
    <property type="entry name" value="PAS_4"/>
    <property type="match status" value="1"/>
</dbReference>
<dbReference type="InterPro" id="IPR005467">
    <property type="entry name" value="His_kinase_dom"/>
</dbReference>
<dbReference type="PROSITE" id="PS50110">
    <property type="entry name" value="RESPONSE_REGULATORY"/>
    <property type="match status" value="1"/>
</dbReference>
<evidence type="ECO:0000313" key="8">
    <source>
        <dbReference type="Proteomes" id="UP000309450"/>
    </source>
</evidence>
<dbReference type="SUPFAM" id="SSF55785">
    <property type="entry name" value="PYP-like sensor domain (PAS domain)"/>
    <property type="match status" value="2"/>
</dbReference>
<name>A0A4S3MMG9_9RHOB</name>
<protein>
    <recommendedName>
        <fullName evidence="2">histidine kinase</fullName>
        <ecNumber evidence="2">2.7.13.3</ecNumber>
    </recommendedName>
</protein>
<evidence type="ECO:0000256" key="4">
    <source>
        <dbReference type="SAM" id="Coils"/>
    </source>
</evidence>
<dbReference type="SMART" id="SM00448">
    <property type="entry name" value="REC"/>
    <property type="match status" value="1"/>
</dbReference>
<dbReference type="Pfam" id="PF12860">
    <property type="entry name" value="PAS_7"/>
    <property type="match status" value="1"/>
</dbReference>
<organism evidence="7 8">
    <name type="scientific">Aliigemmobacter aestuarii</name>
    <dbReference type="NCBI Taxonomy" id="1445661"/>
    <lineage>
        <taxon>Bacteria</taxon>
        <taxon>Pseudomonadati</taxon>
        <taxon>Pseudomonadota</taxon>
        <taxon>Alphaproteobacteria</taxon>
        <taxon>Rhodobacterales</taxon>
        <taxon>Paracoccaceae</taxon>
        <taxon>Aliigemmobacter</taxon>
    </lineage>
</organism>
<keyword evidence="4" id="KW-0175">Coiled coil</keyword>
<dbReference type="InterPro" id="IPR035965">
    <property type="entry name" value="PAS-like_dom_sf"/>
</dbReference>
<dbReference type="SUPFAM" id="SSF52172">
    <property type="entry name" value="CheY-like"/>
    <property type="match status" value="1"/>
</dbReference>
<evidence type="ECO:0000313" key="7">
    <source>
        <dbReference type="EMBL" id="THD83620.1"/>
    </source>
</evidence>
<dbReference type="GO" id="GO:0004673">
    <property type="term" value="F:protein histidine kinase activity"/>
    <property type="evidence" value="ECO:0007669"/>
    <property type="project" value="UniProtKB-EC"/>
</dbReference>
<feature type="modified residue" description="4-aspartylphosphate" evidence="3">
    <location>
        <position position="576"/>
    </location>
</feature>
<dbReference type="InterPro" id="IPR011006">
    <property type="entry name" value="CheY-like_superfamily"/>
</dbReference>
<dbReference type="PRINTS" id="PR00344">
    <property type="entry name" value="BCTRLSENSOR"/>
</dbReference>
<sequence>MPLTEDAHTGLMRAGLNLIQQALSIFDSDLRLAVWNRRFQEMFDLPPALMQTGASFEDIIRHLVDRGEYGPVDDFESAVKARVDAARAFQPHYMERPRPGGRWISVEGSPLPQGGWVTVYTDITEIKLQEGLLRARSEELSGEVIANSERLAMANRELAATNAALQEAKRELTEMEARTRLTTEMMPAHIAHVGRDLRYTYSNRRLSSVLPGRPSGIIGLSGREALGEANFARIAPYLAQALDGEPSVFEFNDEDSGRRIRAAFTPDRVGDGPINGVYILSMDVTEETQARSALTQTRKRELAAQLTSGLAHDFANLLTIILGLQSRLEKEPLPESAAELVRATLAAARRGGTLLDRIASISGRRELRPVATDLPAFLRDLGTLATPTIPPGIGLDIRSDLPAGPVLLDAGGLQDALVNLILNARDAMAAKGAGTIRLTARAVRDTWLEFAVEDDGPGFTDVALERGLDPFFTTKGGEGSGLGLSMVYDQIKLQGGTVRLMNRPEGGARVTLRLPLRRVETRAEPALVLLVEDNPDIRENTREMLRALGHTVLEAASTDEAQALADLPGIGIVLTDINLPGQLSGVDLAERLADAHPGLRVAVMTSLPPADPLRSRAAARFPVLAKPFGAEALAAVLAMEPA</sequence>
<dbReference type="SMART" id="SM00387">
    <property type="entry name" value="HATPase_c"/>
    <property type="match status" value="1"/>
</dbReference>
<dbReference type="Pfam" id="PF00072">
    <property type="entry name" value="Response_reg"/>
    <property type="match status" value="1"/>
</dbReference>
<dbReference type="PROSITE" id="PS50109">
    <property type="entry name" value="HIS_KIN"/>
    <property type="match status" value="1"/>
</dbReference>
<gene>
    <name evidence="7" type="ORF">E7811_10105</name>
</gene>
<accession>A0A4S3MMG9</accession>
<evidence type="ECO:0000256" key="1">
    <source>
        <dbReference type="ARBA" id="ARBA00000085"/>
    </source>
</evidence>